<name>A0A417YIE8_9BACI</name>
<dbReference type="EMBL" id="QWEG01000018">
    <property type="protein sequence ID" value="RHW32819.1"/>
    <property type="molecule type" value="Genomic_DNA"/>
</dbReference>
<sequence>MNIAVKTPLMADKIKELLDGNTFDGVDFTFLEMKGMEIIFSVTGDSEQIAVAATKNAIKATDYGRGLYFSIIVK</sequence>
<dbReference type="OrthoDB" id="2881498at2"/>
<organism evidence="1 2">
    <name type="scientific">Neobacillus notoginsengisoli</name>
    <dbReference type="NCBI Taxonomy" id="1578198"/>
    <lineage>
        <taxon>Bacteria</taxon>
        <taxon>Bacillati</taxon>
        <taxon>Bacillota</taxon>
        <taxon>Bacilli</taxon>
        <taxon>Bacillales</taxon>
        <taxon>Bacillaceae</taxon>
        <taxon>Neobacillus</taxon>
    </lineage>
</organism>
<protein>
    <submittedName>
        <fullName evidence="1">Uncharacterized protein</fullName>
    </submittedName>
</protein>
<dbReference type="Proteomes" id="UP000284416">
    <property type="component" value="Unassembled WGS sequence"/>
</dbReference>
<keyword evidence="2" id="KW-1185">Reference proteome</keyword>
<reference evidence="1 2" key="1">
    <citation type="journal article" date="2017" name="Int. J. Syst. Evol. Microbiol.">
        <title>Bacillus notoginsengisoli sp. nov., a novel bacterium isolated from the rhizosphere of Panax notoginseng.</title>
        <authorList>
            <person name="Zhang M.Y."/>
            <person name="Cheng J."/>
            <person name="Cai Y."/>
            <person name="Zhang T.Y."/>
            <person name="Wu Y.Y."/>
            <person name="Manikprabhu D."/>
            <person name="Li W.J."/>
            <person name="Zhang Y.X."/>
        </authorList>
    </citation>
    <scope>NUCLEOTIDE SEQUENCE [LARGE SCALE GENOMIC DNA]</scope>
    <source>
        <strain evidence="1 2">JCM 30743</strain>
    </source>
</reference>
<dbReference type="RefSeq" id="WP_118924121.1">
    <property type="nucleotide sequence ID" value="NZ_QWEG01000018.1"/>
</dbReference>
<proteinExistence type="predicted"/>
<comment type="caution">
    <text evidence="1">The sequence shown here is derived from an EMBL/GenBank/DDBJ whole genome shotgun (WGS) entry which is preliminary data.</text>
</comment>
<evidence type="ECO:0000313" key="2">
    <source>
        <dbReference type="Proteomes" id="UP000284416"/>
    </source>
</evidence>
<accession>A0A417YIE8</accession>
<evidence type="ECO:0000313" key="1">
    <source>
        <dbReference type="EMBL" id="RHW32819.1"/>
    </source>
</evidence>
<gene>
    <name evidence="1" type="ORF">D1B31_20955</name>
</gene>
<dbReference type="AlphaFoldDB" id="A0A417YIE8"/>